<evidence type="ECO:0000256" key="5">
    <source>
        <dbReference type="ARBA" id="ARBA00022840"/>
    </source>
</evidence>
<keyword evidence="6 9" id="KW-0648">Protein biosynthesis</keyword>
<dbReference type="PROSITE" id="PS50862">
    <property type="entry name" value="AA_TRNA_LIGASE_II"/>
    <property type="match status" value="1"/>
</dbReference>
<dbReference type="InterPro" id="IPR015807">
    <property type="entry name" value="His-tRNA-ligase"/>
</dbReference>
<keyword evidence="9" id="KW-0963">Cytoplasm</keyword>
<dbReference type="GO" id="GO:0004821">
    <property type="term" value="F:histidine-tRNA ligase activity"/>
    <property type="evidence" value="ECO:0007669"/>
    <property type="project" value="UniProtKB-EC"/>
</dbReference>
<dbReference type="SUPFAM" id="SSF55681">
    <property type="entry name" value="Class II aaRS and biotin synthetases"/>
    <property type="match status" value="1"/>
</dbReference>
<dbReference type="SUPFAM" id="SSF52954">
    <property type="entry name" value="Class II aaRS ABD-related"/>
    <property type="match status" value="1"/>
</dbReference>
<dbReference type="Proteomes" id="UP000278907">
    <property type="component" value="Unassembled WGS sequence"/>
</dbReference>
<comment type="catalytic activity">
    <reaction evidence="8 9">
        <text>tRNA(His) + L-histidine + ATP = L-histidyl-tRNA(His) + AMP + diphosphate + H(+)</text>
        <dbReference type="Rhea" id="RHEA:17313"/>
        <dbReference type="Rhea" id="RHEA-COMP:9665"/>
        <dbReference type="Rhea" id="RHEA-COMP:9689"/>
        <dbReference type="ChEBI" id="CHEBI:15378"/>
        <dbReference type="ChEBI" id="CHEBI:30616"/>
        <dbReference type="ChEBI" id="CHEBI:33019"/>
        <dbReference type="ChEBI" id="CHEBI:57595"/>
        <dbReference type="ChEBI" id="CHEBI:78442"/>
        <dbReference type="ChEBI" id="CHEBI:78527"/>
        <dbReference type="ChEBI" id="CHEBI:456215"/>
        <dbReference type="EC" id="6.1.1.21"/>
    </reaction>
</comment>
<evidence type="ECO:0000259" key="10">
    <source>
        <dbReference type="PROSITE" id="PS50862"/>
    </source>
</evidence>
<dbReference type="PANTHER" id="PTHR43707:SF1">
    <property type="entry name" value="HISTIDINE--TRNA LIGASE, MITOCHONDRIAL-RELATED"/>
    <property type="match status" value="1"/>
</dbReference>
<dbReference type="InterPro" id="IPR041715">
    <property type="entry name" value="HisRS-like_core"/>
</dbReference>
<dbReference type="InterPro" id="IPR006195">
    <property type="entry name" value="aa-tRNA-synth_II"/>
</dbReference>
<evidence type="ECO:0000256" key="1">
    <source>
        <dbReference type="ARBA" id="ARBA00008226"/>
    </source>
</evidence>
<keyword evidence="3 9" id="KW-0436">Ligase</keyword>
<dbReference type="PANTHER" id="PTHR43707">
    <property type="entry name" value="HISTIDYL-TRNA SYNTHETASE"/>
    <property type="match status" value="1"/>
</dbReference>
<dbReference type="InterPro" id="IPR004154">
    <property type="entry name" value="Anticodon-bd"/>
</dbReference>
<evidence type="ECO:0000256" key="8">
    <source>
        <dbReference type="ARBA" id="ARBA00047639"/>
    </source>
</evidence>
<dbReference type="NCBIfam" id="TIGR00442">
    <property type="entry name" value="hisS"/>
    <property type="match status" value="1"/>
</dbReference>
<dbReference type="CDD" id="cd00773">
    <property type="entry name" value="HisRS-like_core"/>
    <property type="match status" value="1"/>
</dbReference>
<dbReference type="InterPro" id="IPR036621">
    <property type="entry name" value="Anticodon-bd_dom_sf"/>
</dbReference>
<dbReference type="CDD" id="cd00859">
    <property type="entry name" value="HisRS_anticodon"/>
    <property type="match status" value="1"/>
</dbReference>
<dbReference type="HAMAP" id="MF_00127">
    <property type="entry name" value="His_tRNA_synth"/>
    <property type="match status" value="1"/>
</dbReference>
<accession>A0ABX9Q9T1</accession>
<comment type="caution">
    <text evidence="11">The sequence shown here is derived from an EMBL/GenBank/DDBJ whole genome shotgun (WGS) entry which is preliminary data.</text>
</comment>
<proteinExistence type="inferred from homology"/>
<keyword evidence="4 9" id="KW-0547">Nucleotide-binding</keyword>
<name>A0ABX9Q9T1_9BACT</name>
<dbReference type="EMBL" id="RAWI01000425">
    <property type="protein sequence ID" value="RKH92997.1"/>
    <property type="molecule type" value="Genomic_DNA"/>
</dbReference>
<dbReference type="InterPro" id="IPR004516">
    <property type="entry name" value="HisRS/HisZ"/>
</dbReference>
<evidence type="ECO:0000256" key="3">
    <source>
        <dbReference type="ARBA" id="ARBA00022598"/>
    </source>
</evidence>
<evidence type="ECO:0000256" key="9">
    <source>
        <dbReference type="HAMAP-Rule" id="MF_00127"/>
    </source>
</evidence>
<reference evidence="11 12" key="1">
    <citation type="submission" date="2018-09" db="EMBL/GenBank/DDBJ databases">
        <authorList>
            <person name="Livingstone P.G."/>
            <person name="Whitworth D.E."/>
        </authorList>
    </citation>
    <scope>NUCLEOTIDE SEQUENCE [LARGE SCALE GENOMIC DNA]</scope>
    <source>
        <strain evidence="11 12">CA031B</strain>
    </source>
</reference>
<dbReference type="PIRSF" id="PIRSF001549">
    <property type="entry name" value="His-tRNA_synth"/>
    <property type="match status" value="1"/>
</dbReference>
<evidence type="ECO:0000313" key="12">
    <source>
        <dbReference type="Proteomes" id="UP000278907"/>
    </source>
</evidence>
<dbReference type="Gene3D" id="3.40.50.800">
    <property type="entry name" value="Anticodon-binding domain"/>
    <property type="match status" value="1"/>
</dbReference>
<sequence>MSQKINGVKGMNDLLPGEIEVWQFVEGTARTLFSRFGYGEVRTPMVEDTALFVRSVGEETDIVGKEMYTFEDKGGRSLSLRPEGTAPAARAYIEHSVSNAEPVSRWFYMGPMFRYERMKTGRYRQFSQIGAEAYGAKEPAQDVELMDMVVQFLEALGLKDVTLNINSLGDETCRPAYHAKLVEYLNAHREELCADCQQRLERNPLRVLDCKNEKCQAVAGAGPNVLEFLCEPCRAHFGDLQRKLAQLGIRYVVNHRLVRGLDYYTRTVFEFIASHPALGTASTVGGGGRYDKMMKGLGGPDVPAVGFAMGLDRLVLLLKEGGKTFTAQPDLFIVAADVDAACQDAALALTSRLRREGFYVEFDTRGGSLKSQMKRADKSGARFSLVLGGDELRSGQAKLKPMAGGDLVPVALDNVGKTLRAQPAAAPAPQG</sequence>
<evidence type="ECO:0000256" key="2">
    <source>
        <dbReference type="ARBA" id="ARBA00011738"/>
    </source>
</evidence>
<evidence type="ECO:0000256" key="4">
    <source>
        <dbReference type="ARBA" id="ARBA00022741"/>
    </source>
</evidence>
<comment type="subunit">
    <text evidence="2 9">Homodimer.</text>
</comment>
<organism evidence="11 12">
    <name type="scientific">Corallococcus praedator</name>
    <dbReference type="NCBI Taxonomy" id="2316724"/>
    <lineage>
        <taxon>Bacteria</taxon>
        <taxon>Pseudomonadati</taxon>
        <taxon>Myxococcota</taxon>
        <taxon>Myxococcia</taxon>
        <taxon>Myxococcales</taxon>
        <taxon>Cystobacterineae</taxon>
        <taxon>Myxococcaceae</taxon>
        <taxon>Corallococcus</taxon>
    </lineage>
</organism>
<dbReference type="Pfam" id="PF13393">
    <property type="entry name" value="tRNA-synt_His"/>
    <property type="match status" value="1"/>
</dbReference>
<dbReference type="EC" id="6.1.1.21" evidence="9"/>
<feature type="domain" description="Aminoacyl-transfer RNA synthetases class-II family profile" evidence="10">
    <location>
        <begin position="1"/>
        <end position="329"/>
    </location>
</feature>
<evidence type="ECO:0000256" key="7">
    <source>
        <dbReference type="ARBA" id="ARBA00023146"/>
    </source>
</evidence>
<dbReference type="InterPro" id="IPR033656">
    <property type="entry name" value="HisRS_anticodon"/>
</dbReference>
<dbReference type="Pfam" id="PF03129">
    <property type="entry name" value="HGTP_anticodon"/>
    <property type="match status" value="1"/>
</dbReference>
<gene>
    <name evidence="9" type="primary">hisS</name>
    <name evidence="11" type="ORF">D7Y13_34995</name>
</gene>
<evidence type="ECO:0000313" key="11">
    <source>
        <dbReference type="EMBL" id="RKH92997.1"/>
    </source>
</evidence>
<evidence type="ECO:0000256" key="6">
    <source>
        <dbReference type="ARBA" id="ARBA00022917"/>
    </source>
</evidence>
<comment type="similarity">
    <text evidence="1 9">Belongs to the class-II aminoacyl-tRNA synthetase family.</text>
</comment>
<protein>
    <recommendedName>
        <fullName evidence="9">Histidine--tRNA ligase</fullName>
        <ecNumber evidence="9">6.1.1.21</ecNumber>
    </recommendedName>
    <alternativeName>
        <fullName evidence="9">Histidyl-tRNA synthetase</fullName>
        <shortName evidence="9">HisRS</shortName>
    </alternativeName>
</protein>
<dbReference type="InterPro" id="IPR045864">
    <property type="entry name" value="aa-tRNA-synth_II/BPL/LPL"/>
</dbReference>
<keyword evidence="7 9" id="KW-0030">Aminoacyl-tRNA synthetase</keyword>
<keyword evidence="5 9" id="KW-0067">ATP-binding</keyword>
<keyword evidence="12" id="KW-1185">Reference proteome</keyword>
<dbReference type="Gene3D" id="3.30.930.10">
    <property type="entry name" value="Bira Bifunctional Protein, Domain 2"/>
    <property type="match status" value="1"/>
</dbReference>
<comment type="subcellular location">
    <subcellularLocation>
        <location evidence="9">Cytoplasm</location>
    </subcellularLocation>
</comment>